<feature type="compositionally biased region" description="Basic residues" evidence="1">
    <location>
        <begin position="307"/>
        <end position="318"/>
    </location>
</feature>
<dbReference type="VEuPathDB" id="FungiDB:MFRU_010g02910"/>
<evidence type="ECO:0000313" key="3">
    <source>
        <dbReference type="Proteomes" id="UP000322873"/>
    </source>
</evidence>
<accession>A0A5M9JKK4</accession>
<dbReference type="Proteomes" id="UP000322873">
    <property type="component" value="Unassembled WGS sequence"/>
</dbReference>
<organism evidence="2 3">
    <name type="scientific">Monilinia fructicola</name>
    <name type="common">Brown rot fungus</name>
    <name type="synonym">Ciboria fructicola</name>
    <dbReference type="NCBI Taxonomy" id="38448"/>
    <lineage>
        <taxon>Eukaryota</taxon>
        <taxon>Fungi</taxon>
        <taxon>Dikarya</taxon>
        <taxon>Ascomycota</taxon>
        <taxon>Pezizomycotina</taxon>
        <taxon>Leotiomycetes</taxon>
        <taxon>Helotiales</taxon>
        <taxon>Sclerotiniaceae</taxon>
        <taxon>Monilinia</taxon>
    </lineage>
</organism>
<feature type="region of interest" description="Disordered" evidence="1">
    <location>
        <begin position="589"/>
        <end position="640"/>
    </location>
</feature>
<sequence>MEPPTYSTRSKRKSNEFEPGSPPSKKLRTSLDPPDLPASSPLSSPSSTSADAVLAQSPMDSENLEIDTGIPHRGGFRGRGRGRGRIRGGGRATKNGNTKMAIPKTGLEMSAGPVAGGKTSRGRGGHRVKKSSNARIQSLYHRKQLLKSQYKQVALLQRVALDAISDKSLQGMSENPKYHESLPEFQIVSEQLAARHADRVALLEAQRAAQLQYVEKQRVLGEEYTRGVYETQVELIQEKYDLMIKRRLIEEHQQMEIRSGADSPSQHDLDQAHVKRIPEEVFIHPADAWLNGGRAAHLAAEAEKEKSKKRGGRGKKSTKLPASPYKPLDIMVPDETEVAPKKTSLYQPATSLSLATPVDGDSAAPTPAELTEQEDADELETDKFGVYIPNKARPRNGDPPNNRIVVEPPFTFDEDEIGIRHHHYKKYNKNDLPTFIGMDPSPQPKTFHYDPWVRNHHSTNNRPEDLDQTIVETHKLHPTLGLPIKGSINPTLTTRSDWSKPVAETKPIVFVVETQDEESLKPRFETSRSAWMARTEREFADLGDQLKMAESLEAIGLRDPILRPIEEKVEPQIIGKISDALLQAVSEATNPIPKLPPPSSIRAASTAPPTSIPGTPAPPQRSQGYDPVRDTGYSPHIRRSPVKTFNHVGNLGILADAAELHVVPLPRGGLPHPIIPAPRPIQQIQYTFSQPEFYRPAPAYVPPPPHMNLPPPLPMTLPPPPQPPQQQTQFFQYAGPPQGQGGAHNRYKEILPAPPQRRVQPTPLPVPGTGGFNPFLNSNGFGGNSGRGA</sequence>
<gene>
    <name evidence="2" type="ORF">EYC84_008050</name>
</gene>
<reference evidence="2 3" key="1">
    <citation type="submission" date="2019-06" db="EMBL/GenBank/DDBJ databases">
        <title>Genome Sequence of the Brown Rot Fungal Pathogen Monilinia fructicola.</title>
        <authorList>
            <person name="De Miccolis Angelini R.M."/>
            <person name="Landi L."/>
            <person name="Abate D."/>
            <person name="Pollastro S."/>
            <person name="Romanazzi G."/>
            <person name="Faretra F."/>
        </authorList>
    </citation>
    <scope>NUCLEOTIDE SEQUENCE [LARGE SCALE GENOMIC DNA]</scope>
    <source>
        <strain evidence="2 3">Mfrc123</strain>
    </source>
</reference>
<feature type="region of interest" description="Disordered" evidence="1">
    <location>
        <begin position="1"/>
        <end position="132"/>
    </location>
</feature>
<feature type="region of interest" description="Disordered" evidence="1">
    <location>
        <begin position="351"/>
        <end position="403"/>
    </location>
</feature>
<feature type="compositionally biased region" description="Acidic residues" evidence="1">
    <location>
        <begin position="371"/>
        <end position="380"/>
    </location>
</feature>
<dbReference type="PANTHER" id="PTHR24216">
    <property type="entry name" value="PAXILLIN-RELATED"/>
    <property type="match status" value="1"/>
</dbReference>
<feature type="region of interest" description="Disordered" evidence="1">
    <location>
        <begin position="753"/>
        <end position="789"/>
    </location>
</feature>
<keyword evidence="3" id="KW-1185">Reference proteome</keyword>
<dbReference type="AlphaFoldDB" id="A0A5M9JKK4"/>
<feature type="compositionally biased region" description="Gly residues" evidence="1">
    <location>
        <begin position="780"/>
        <end position="789"/>
    </location>
</feature>
<dbReference type="PANTHER" id="PTHR24216:SF65">
    <property type="entry name" value="PAXILLIN-LIKE PROTEIN 1"/>
    <property type="match status" value="1"/>
</dbReference>
<feature type="compositionally biased region" description="Basic residues" evidence="1">
    <location>
        <begin position="74"/>
        <end position="88"/>
    </location>
</feature>
<name>A0A5M9JKK4_MONFR</name>
<feature type="region of interest" description="Disordered" evidence="1">
    <location>
        <begin position="300"/>
        <end position="332"/>
    </location>
</feature>
<feature type="compositionally biased region" description="Basic residues" evidence="1">
    <location>
        <begin position="120"/>
        <end position="132"/>
    </location>
</feature>
<protein>
    <submittedName>
        <fullName evidence="2">Uncharacterized protein</fullName>
    </submittedName>
</protein>
<feature type="compositionally biased region" description="Low complexity" evidence="1">
    <location>
        <begin position="603"/>
        <end position="614"/>
    </location>
</feature>
<feature type="compositionally biased region" description="Low complexity" evidence="1">
    <location>
        <begin position="30"/>
        <end position="52"/>
    </location>
</feature>
<evidence type="ECO:0000313" key="2">
    <source>
        <dbReference type="EMBL" id="KAA8567575.1"/>
    </source>
</evidence>
<comment type="caution">
    <text evidence="2">The sequence shown here is derived from an EMBL/GenBank/DDBJ whole genome shotgun (WGS) entry which is preliminary data.</text>
</comment>
<dbReference type="EMBL" id="VICG01000010">
    <property type="protein sequence ID" value="KAA8567575.1"/>
    <property type="molecule type" value="Genomic_DNA"/>
</dbReference>
<proteinExistence type="predicted"/>
<evidence type="ECO:0000256" key="1">
    <source>
        <dbReference type="SAM" id="MobiDB-lite"/>
    </source>
</evidence>